<sequence>MSTKASSTQSLLSKIIESAIYKSALGKAPRIAKNAKSLLKLLQAALTKTQEMGVGGIFDVIREKITIMGTLIKAYAVGDYRQIELGNLLKIIAAFVYFISPIDIIPDFLPFIGLSDDVALLVFIFKSIDDELVKFDQWKNKK</sequence>
<comment type="caution">
    <text evidence="6">The sequence shown here is derived from an EMBL/GenBank/DDBJ whole genome shotgun (WGS) entry which is preliminary data.</text>
</comment>
<gene>
    <name evidence="6" type="ORF">GCM10011514_52760</name>
</gene>
<dbReference type="InterPro" id="IPR010652">
    <property type="entry name" value="DUF1232"/>
</dbReference>
<dbReference type="Pfam" id="PF06803">
    <property type="entry name" value="DUF1232"/>
    <property type="match status" value="1"/>
</dbReference>
<keyword evidence="2" id="KW-0812">Transmembrane</keyword>
<dbReference type="RefSeq" id="WP_188771224.1">
    <property type="nucleotide sequence ID" value="NZ_BMKK01000019.1"/>
</dbReference>
<reference evidence="6" key="2">
    <citation type="submission" date="2020-09" db="EMBL/GenBank/DDBJ databases">
        <authorList>
            <person name="Sun Q."/>
            <person name="Zhou Y."/>
        </authorList>
    </citation>
    <scope>NUCLEOTIDE SEQUENCE</scope>
    <source>
        <strain evidence="6">CGMCC 1.15958</strain>
    </source>
</reference>
<name>A0A916Z8Y9_9BACT</name>
<evidence type="ECO:0000313" key="6">
    <source>
        <dbReference type="EMBL" id="GGD82169.1"/>
    </source>
</evidence>
<evidence type="ECO:0000313" key="7">
    <source>
        <dbReference type="Proteomes" id="UP000609064"/>
    </source>
</evidence>
<dbReference type="AlphaFoldDB" id="A0A916Z8Y9"/>
<evidence type="ECO:0000256" key="2">
    <source>
        <dbReference type="ARBA" id="ARBA00022692"/>
    </source>
</evidence>
<comment type="subcellular location">
    <subcellularLocation>
        <location evidence="1">Endomembrane system</location>
        <topology evidence="1">Multi-pass membrane protein</topology>
    </subcellularLocation>
</comment>
<evidence type="ECO:0000256" key="4">
    <source>
        <dbReference type="ARBA" id="ARBA00023136"/>
    </source>
</evidence>
<dbReference type="EMBL" id="BMKK01000019">
    <property type="protein sequence ID" value="GGD82169.1"/>
    <property type="molecule type" value="Genomic_DNA"/>
</dbReference>
<protein>
    <recommendedName>
        <fullName evidence="5">DUF1232 domain-containing protein</fullName>
    </recommendedName>
</protein>
<keyword evidence="4" id="KW-0472">Membrane</keyword>
<evidence type="ECO:0000256" key="3">
    <source>
        <dbReference type="ARBA" id="ARBA00022989"/>
    </source>
</evidence>
<keyword evidence="3" id="KW-1133">Transmembrane helix</keyword>
<organism evidence="6 7">
    <name type="scientific">Emticicia aquatilis</name>
    <dbReference type="NCBI Taxonomy" id="1537369"/>
    <lineage>
        <taxon>Bacteria</taxon>
        <taxon>Pseudomonadati</taxon>
        <taxon>Bacteroidota</taxon>
        <taxon>Cytophagia</taxon>
        <taxon>Cytophagales</taxon>
        <taxon>Leadbetterellaceae</taxon>
        <taxon>Emticicia</taxon>
    </lineage>
</organism>
<dbReference type="GO" id="GO:0012505">
    <property type="term" value="C:endomembrane system"/>
    <property type="evidence" value="ECO:0007669"/>
    <property type="project" value="UniProtKB-SubCell"/>
</dbReference>
<proteinExistence type="predicted"/>
<keyword evidence="7" id="KW-1185">Reference proteome</keyword>
<evidence type="ECO:0000256" key="1">
    <source>
        <dbReference type="ARBA" id="ARBA00004127"/>
    </source>
</evidence>
<dbReference type="Proteomes" id="UP000609064">
    <property type="component" value="Unassembled WGS sequence"/>
</dbReference>
<reference evidence="6" key="1">
    <citation type="journal article" date="2014" name="Int. J. Syst. Evol. Microbiol.">
        <title>Complete genome sequence of Corynebacterium casei LMG S-19264T (=DSM 44701T), isolated from a smear-ripened cheese.</title>
        <authorList>
            <consortium name="US DOE Joint Genome Institute (JGI-PGF)"/>
            <person name="Walter F."/>
            <person name="Albersmeier A."/>
            <person name="Kalinowski J."/>
            <person name="Ruckert C."/>
        </authorList>
    </citation>
    <scope>NUCLEOTIDE SEQUENCE</scope>
    <source>
        <strain evidence="6">CGMCC 1.15958</strain>
    </source>
</reference>
<feature type="domain" description="DUF1232" evidence="5">
    <location>
        <begin position="89"/>
        <end position="123"/>
    </location>
</feature>
<evidence type="ECO:0000259" key="5">
    <source>
        <dbReference type="Pfam" id="PF06803"/>
    </source>
</evidence>
<accession>A0A916Z8Y9</accession>